<evidence type="ECO:0000313" key="2">
    <source>
        <dbReference type="EMBL" id="VFU10196.1"/>
    </source>
</evidence>
<proteinExistence type="predicted"/>
<dbReference type="Proteomes" id="UP000294360">
    <property type="component" value="Chromosome"/>
</dbReference>
<feature type="compositionally biased region" description="Basic and acidic residues" evidence="1">
    <location>
        <begin position="74"/>
        <end position="83"/>
    </location>
</feature>
<gene>
    <name evidence="2" type="ORF">MTUNDRAET4_3309</name>
</gene>
<name>A0A4U8Z404_METTU</name>
<dbReference type="KEGG" id="mtun:MTUNDRAET4_3309"/>
<organism evidence="2 3">
    <name type="scientific">Methylocella tundrae</name>
    <dbReference type="NCBI Taxonomy" id="227605"/>
    <lineage>
        <taxon>Bacteria</taxon>
        <taxon>Pseudomonadati</taxon>
        <taxon>Pseudomonadota</taxon>
        <taxon>Alphaproteobacteria</taxon>
        <taxon>Hyphomicrobiales</taxon>
        <taxon>Beijerinckiaceae</taxon>
        <taxon>Methylocella</taxon>
    </lineage>
</organism>
<evidence type="ECO:0000256" key="1">
    <source>
        <dbReference type="SAM" id="MobiDB-lite"/>
    </source>
</evidence>
<feature type="region of interest" description="Disordered" evidence="1">
    <location>
        <begin position="63"/>
        <end position="83"/>
    </location>
</feature>
<evidence type="ECO:0000313" key="3">
    <source>
        <dbReference type="Proteomes" id="UP000294360"/>
    </source>
</evidence>
<dbReference type="AlphaFoldDB" id="A0A4U8Z404"/>
<sequence length="273" mass="29413">MVGQDHFHEVEVEVVERRDKFGKQQKVGDRSGAASLGNVFRWRQLPPVGLADEDDPVTAEALRQKRYGAGDSPSDPRRTDAGRDTDLLVGDIAGSVAMDELHTISDAEFFGAAFRLIAEQPAHVDPGADDIVVACPGAQHLARTAAKVEDTGSRFQAQRRSESGELVGREGVMDAVSALRYVEDPGDVHGSTALRGNWITNRRQAAVPAIEAVSATPGADVQRPDSHPLPPRGSKLYSCNNHVAVPIFILSGAPVNLVFSQVFFESDRKPSKT</sequence>
<protein>
    <submittedName>
        <fullName evidence="2">Uncharacterized protein</fullName>
    </submittedName>
</protein>
<reference evidence="2 3" key="1">
    <citation type="submission" date="2019-03" db="EMBL/GenBank/DDBJ databases">
        <authorList>
            <person name="Kox A.R. M."/>
        </authorList>
    </citation>
    <scope>NUCLEOTIDE SEQUENCE [LARGE SCALE GENOMIC DNA]</scope>
    <source>
        <strain evidence="2">MTUNDRAET4 annotated genome</strain>
    </source>
</reference>
<accession>A0A4U8Z404</accession>
<dbReference type="EMBL" id="LR536450">
    <property type="protein sequence ID" value="VFU10196.1"/>
    <property type="molecule type" value="Genomic_DNA"/>
</dbReference>